<accession>L0PED8</accession>
<evidence type="ECO:0000313" key="3">
    <source>
        <dbReference type="Proteomes" id="UP000010422"/>
    </source>
</evidence>
<dbReference type="InterPro" id="IPR024584">
    <property type="entry name" value="Tuberin_N"/>
</dbReference>
<feature type="domain" description="Tuberin N-terminal" evidence="1">
    <location>
        <begin position="55"/>
        <end position="162"/>
    </location>
</feature>
<reference evidence="2 3" key="1">
    <citation type="journal article" date="2012" name="MBio">
        <title>De novo assembly of the Pneumocystis jirovecii genome from a single bronchoalveolar lavage fluid specimen from a patient.</title>
        <authorList>
            <person name="Cisse O.H."/>
            <person name="Pagni M."/>
            <person name="Hauser P.M."/>
        </authorList>
    </citation>
    <scope>NUCLEOTIDE SEQUENCE [LARGE SCALE GENOMIC DNA]</scope>
    <source>
        <strain evidence="2 3">SE8</strain>
    </source>
</reference>
<name>L0PED8_PNEJI</name>
<comment type="caution">
    <text evidence="2">The sequence shown here is derived from an EMBL/GenBank/DDBJ whole genome shotgun (WGS) entry which is preliminary data.</text>
</comment>
<proteinExistence type="predicted"/>
<dbReference type="InParanoid" id="L0PED8"/>
<dbReference type="VEuPathDB" id="FungiDB:PNEJI1_000898"/>
<evidence type="ECO:0000259" key="1">
    <source>
        <dbReference type="Pfam" id="PF11864"/>
    </source>
</evidence>
<organism evidence="3">
    <name type="scientific">Pneumocystis jirovecii</name>
    <name type="common">Human pneumocystis pneumonia agent</name>
    <dbReference type="NCBI Taxonomy" id="42068"/>
    <lineage>
        <taxon>Eukaryota</taxon>
        <taxon>Fungi</taxon>
        <taxon>Dikarya</taxon>
        <taxon>Ascomycota</taxon>
        <taxon>Taphrinomycotina</taxon>
        <taxon>Pneumocystomycetes</taxon>
        <taxon>Pneumocystaceae</taxon>
        <taxon>Pneumocystis</taxon>
    </lineage>
</organism>
<protein>
    <recommendedName>
        <fullName evidence="1">Tuberin N-terminal domain-containing protein</fullName>
    </recommendedName>
</protein>
<dbReference type="Pfam" id="PF11864">
    <property type="entry name" value="DUF3384"/>
    <property type="match status" value="1"/>
</dbReference>
<dbReference type="Proteomes" id="UP000010422">
    <property type="component" value="Unassembled WGS sequence"/>
</dbReference>
<dbReference type="EMBL" id="CAKM01000228">
    <property type="protein sequence ID" value="CCJ29990.1"/>
    <property type="molecule type" value="Genomic_DNA"/>
</dbReference>
<sequence length="166" mass="18785">MNERMNAEARPLFSGKGSRLFSTFRNLGRPKKSLLNVPESPLIYTLRSSHIREEVIQAAECLSQALGQIVVINAAEIWMAGKALISGENDLEMRRSGFLLMAACIKAQAELSAVDRYMFYQDIRQHHVNEDFAMCLDIMGVLTNDGRDITAMESDIMRLLYKLKEI</sequence>
<dbReference type="STRING" id="1209962.L0PED8"/>
<evidence type="ECO:0000313" key="2">
    <source>
        <dbReference type="EMBL" id="CCJ29990.1"/>
    </source>
</evidence>
<dbReference type="AlphaFoldDB" id="L0PED8"/>
<gene>
    <name evidence="2" type="ORF">PNEJI1_000898</name>
</gene>